<proteinExistence type="predicted"/>
<name>A1ZLT7_MICM2</name>
<dbReference type="Proteomes" id="UP000004095">
    <property type="component" value="Unassembled WGS sequence"/>
</dbReference>
<protein>
    <submittedName>
        <fullName evidence="1">Putative 2Fe-2S ferredoxin</fullName>
    </submittedName>
</protein>
<dbReference type="EMBL" id="AAWS01000014">
    <property type="protein sequence ID" value="EAY28841.1"/>
    <property type="molecule type" value="Genomic_DNA"/>
</dbReference>
<dbReference type="RefSeq" id="WP_002697649.1">
    <property type="nucleotide sequence ID" value="NZ_AAWS01000014.1"/>
</dbReference>
<dbReference type="SUPFAM" id="SSF52833">
    <property type="entry name" value="Thioredoxin-like"/>
    <property type="match status" value="1"/>
</dbReference>
<dbReference type="CDD" id="cd02980">
    <property type="entry name" value="TRX_Fd_family"/>
    <property type="match status" value="1"/>
</dbReference>
<dbReference type="AlphaFoldDB" id="A1ZLT7"/>
<organism evidence="1 2">
    <name type="scientific">Microscilla marina ATCC 23134</name>
    <dbReference type="NCBI Taxonomy" id="313606"/>
    <lineage>
        <taxon>Bacteria</taxon>
        <taxon>Pseudomonadati</taxon>
        <taxon>Bacteroidota</taxon>
        <taxon>Cytophagia</taxon>
        <taxon>Cytophagales</taxon>
        <taxon>Microscillaceae</taxon>
        <taxon>Microscilla</taxon>
    </lineage>
</organism>
<dbReference type="InterPro" id="IPR036249">
    <property type="entry name" value="Thioredoxin-like_sf"/>
</dbReference>
<accession>A1ZLT7</accession>
<gene>
    <name evidence="1" type="ORF">M23134_07939</name>
</gene>
<sequence>MSNKLNLPPKTVLVCTGSKCGSKGGNNHYKSLRAMTRSAGKKDEVQIIRTACSGNCKMAPLVGIMPKNKWYGQVNNDKVVKLFGKLIKPKSKGKKKPFKIPSTMEKIK</sequence>
<evidence type="ECO:0000313" key="2">
    <source>
        <dbReference type="Proteomes" id="UP000004095"/>
    </source>
</evidence>
<dbReference type="eggNOG" id="COG3411">
    <property type="taxonomic scope" value="Bacteria"/>
</dbReference>
<dbReference type="Gene3D" id="3.40.30.10">
    <property type="entry name" value="Glutaredoxin"/>
    <property type="match status" value="1"/>
</dbReference>
<reference evidence="1 2" key="1">
    <citation type="submission" date="2007-01" db="EMBL/GenBank/DDBJ databases">
        <authorList>
            <person name="Haygood M."/>
            <person name="Podell S."/>
            <person name="Anderson C."/>
            <person name="Hopkinson B."/>
            <person name="Roe K."/>
            <person name="Barbeau K."/>
            <person name="Gaasterland T."/>
            <person name="Ferriera S."/>
            <person name="Johnson J."/>
            <person name="Kravitz S."/>
            <person name="Beeson K."/>
            <person name="Sutton G."/>
            <person name="Rogers Y.-H."/>
            <person name="Friedman R."/>
            <person name="Frazier M."/>
            <person name="Venter J.C."/>
        </authorList>
    </citation>
    <scope>NUCLEOTIDE SEQUENCE [LARGE SCALE GENOMIC DNA]</scope>
    <source>
        <strain evidence="1 2">ATCC 23134</strain>
    </source>
</reference>
<comment type="caution">
    <text evidence="1">The sequence shown here is derived from an EMBL/GenBank/DDBJ whole genome shotgun (WGS) entry which is preliminary data.</text>
</comment>
<dbReference type="OrthoDB" id="9800692at2"/>
<keyword evidence="2" id="KW-1185">Reference proteome</keyword>
<evidence type="ECO:0000313" key="1">
    <source>
        <dbReference type="EMBL" id="EAY28841.1"/>
    </source>
</evidence>
<dbReference type="Pfam" id="PF01257">
    <property type="entry name" value="2Fe-2S_thioredx"/>
    <property type="match status" value="1"/>
</dbReference>